<sequence>MLAGPQADRLLVTDDELEVEIRLTPPATLGAEKALDQEQLGSYKFPVLTLPNEIVSLIFEHCVPIYPQTANLRGIHSPVPLSHVCSKWRHIAVSTSGLWRTLSIDHSLPFDTVATPAKVDWVKTWLARAPCQPLSIDIVDDCAELPLEVYEAVISHRERWEYFSLQALESPPDDIFDGTMPLLRNLSLQCDFRSINSIAFPDAPLLREVTLSNVSPSSIQLPWSQLTQLYLSSLFPEDGIQILSMTTNLVHCELSLVGNGIPTIPSEIQLPQLETLIVDCAPLGLGRPTPGHFATCIVPALKYLQCPEGFFRAADRSSIDVLSSFISRSGCKLQQLHLRDYHYLSSSPKVWLDYRTAFPSITKISLNKAFV</sequence>
<comment type="caution">
    <text evidence="2">The sequence shown here is derived from an EMBL/GenBank/DDBJ whole genome shotgun (WGS) entry which is preliminary data.</text>
</comment>
<organism evidence="2 3">
    <name type="scientific">Favolaschia claudopus</name>
    <dbReference type="NCBI Taxonomy" id="2862362"/>
    <lineage>
        <taxon>Eukaryota</taxon>
        <taxon>Fungi</taxon>
        <taxon>Dikarya</taxon>
        <taxon>Basidiomycota</taxon>
        <taxon>Agaricomycotina</taxon>
        <taxon>Agaricomycetes</taxon>
        <taxon>Agaricomycetidae</taxon>
        <taxon>Agaricales</taxon>
        <taxon>Marasmiineae</taxon>
        <taxon>Mycenaceae</taxon>
        <taxon>Favolaschia</taxon>
    </lineage>
</organism>
<dbReference type="SUPFAM" id="SSF52058">
    <property type="entry name" value="L domain-like"/>
    <property type="match status" value="1"/>
</dbReference>
<keyword evidence="3" id="KW-1185">Reference proteome</keyword>
<dbReference type="InterPro" id="IPR036047">
    <property type="entry name" value="F-box-like_dom_sf"/>
</dbReference>
<dbReference type="Proteomes" id="UP001362999">
    <property type="component" value="Unassembled WGS sequence"/>
</dbReference>
<accession>A0AAW0AGI4</accession>
<evidence type="ECO:0000313" key="3">
    <source>
        <dbReference type="Proteomes" id="UP001362999"/>
    </source>
</evidence>
<evidence type="ECO:0000259" key="1">
    <source>
        <dbReference type="Pfam" id="PF12937"/>
    </source>
</evidence>
<dbReference type="SUPFAM" id="SSF81383">
    <property type="entry name" value="F-box domain"/>
    <property type="match status" value="1"/>
</dbReference>
<dbReference type="AlphaFoldDB" id="A0AAW0AGI4"/>
<dbReference type="Gene3D" id="1.20.1280.50">
    <property type="match status" value="1"/>
</dbReference>
<evidence type="ECO:0000313" key="2">
    <source>
        <dbReference type="EMBL" id="KAK7008211.1"/>
    </source>
</evidence>
<dbReference type="InterPro" id="IPR001810">
    <property type="entry name" value="F-box_dom"/>
</dbReference>
<name>A0AAW0AGI4_9AGAR</name>
<dbReference type="Gene3D" id="3.80.10.10">
    <property type="entry name" value="Ribonuclease Inhibitor"/>
    <property type="match status" value="1"/>
</dbReference>
<protein>
    <submittedName>
        <fullName evidence="2">F-box domain-containing protein</fullName>
    </submittedName>
</protein>
<feature type="domain" description="F-box" evidence="1">
    <location>
        <begin position="48"/>
        <end position="104"/>
    </location>
</feature>
<gene>
    <name evidence="2" type="ORF">R3P38DRAFT_1607167</name>
</gene>
<proteinExistence type="predicted"/>
<reference evidence="2 3" key="1">
    <citation type="journal article" date="2024" name="J Genomics">
        <title>Draft genome sequencing and assembly of Favolaschia claudopus CIRM-BRFM 2984 isolated from oak limbs.</title>
        <authorList>
            <person name="Navarro D."/>
            <person name="Drula E."/>
            <person name="Chaduli D."/>
            <person name="Cazenave R."/>
            <person name="Ahrendt S."/>
            <person name="Wang J."/>
            <person name="Lipzen A."/>
            <person name="Daum C."/>
            <person name="Barry K."/>
            <person name="Grigoriev I.V."/>
            <person name="Favel A."/>
            <person name="Rosso M.N."/>
            <person name="Martin F."/>
        </authorList>
    </citation>
    <scope>NUCLEOTIDE SEQUENCE [LARGE SCALE GENOMIC DNA]</scope>
    <source>
        <strain evidence="2 3">CIRM-BRFM 2984</strain>
    </source>
</reference>
<dbReference type="Pfam" id="PF12937">
    <property type="entry name" value="F-box-like"/>
    <property type="match status" value="1"/>
</dbReference>
<dbReference type="EMBL" id="JAWWNJ010000068">
    <property type="protein sequence ID" value="KAK7008211.1"/>
    <property type="molecule type" value="Genomic_DNA"/>
</dbReference>
<dbReference type="InterPro" id="IPR032675">
    <property type="entry name" value="LRR_dom_sf"/>
</dbReference>